<dbReference type="Gramene" id="AET7Gv21084300.1">
    <property type="protein sequence ID" value="AET7Gv21084300.1"/>
    <property type="gene ID" value="AET7Gv21084300"/>
</dbReference>
<reference evidence="1" key="5">
    <citation type="journal article" date="2021" name="G3 (Bethesda)">
        <title>Aegilops tauschii genome assembly Aet v5.0 features greater sequence contiguity and improved annotation.</title>
        <authorList>
            <person name="Wang L."/>
            <person name="Zhu T."/>
            <person name="Rodriguez J.C."/>
            <person name="Deal K.R."/>
            <person name="Dubcovsky J."/>
            <person name="McGuire P.E."/>
            <person name="Lux T."/>
            <person name="Spannagl M."/>
            <person name="Mayer K.F.X."/>
            <person name="Baldrich P."/>
            <person name="Meyers B.C."/>
            <person name="Huo N."/>
            <person name="Gu Y.Q."/>
            <person name="Zhou H."/>
            <person name="Devos K.M."/>
            <person name="Bennetzen J.L."/>
            <person name="Unver T."/>
            <person name="Budak H."/>
            <person name="Gulick P.J."/>
            <person name="Galiba G."/>
            <person name="Kalapos B."/>
            <person name="Nelson D.R."/>
            <person name="Li P."/>
            <person name="You F.M."/>
            <person name="Luo M.C."/>
            <person name="Dvorak J."/>
        </authorList>
    </citation>
    <scope>NUCLEOTIDE SEQUENCE [LARGE SCALE GENOMIC DNA]</scope>
    <source>
        <strain evidence="1">cv. AL8/78</strain>
    </source>
</reference>
<reference evidence="1" key="4">
    <citation type="submission" date="2019-03" db="UniProtKB">
        <authorList>
            <consortium name="EnsemblPlants"/>
        </authorList>
    </citation>
    <scope>IDENTIFICATION</scope>
</reference>
<keyword evidence="2" id="KW-1185">Reference proteome</keyword>
<evidence type="ECO:0008006" key="3">
    <source>
        <dbReference type="Google" id="ProtNLM"/>
    </source>
</evidence>
<dbReference type="EnsemblPlants" id="AET7Gv21084300.1">
    <property type="protein sequence ID" value="AET7Gv21084300.1"/>
    <property type="gene ID" value="AET7Gv21084300"/>
</dbReference>
<accession>A0A453SUN1</accession>
<reference evidence="2" key="2">
    <citation type="journal article" date="2017" name="Nat. Plants">
        <title>The Aegilops tauschii genome reveals multiple impacts of transposons.</title>
        <authorList>
            <person name="Zhao G."/>
            <person name="Zou C."/>
            <person name="Li K."/>
            <person name="Wang K."/>
            <person name="Li T."/>
            <person name="Gao L."/>
            <person name="Zhang X."/>
            <person name="Wang H."/>
            <person name="Yang Z."/>
            <person name="Liu X."/>
            <person name="Jiang W."/>
            <person name="Mao L."/>
            <person name="Kong X."/>
            <person name="Jiao Y."/>
            <person name="Jia J."/>
        </authorList>
    </citation>
    <scope>NUCLEOTIDE SEQUENCE [LARGE SCALE GENOMIC DNA]</scope>
    <source>
        <strain evidence="2">cv. AL8/78</strain>
    </source>
</reference>
<dbReference type="STRING" id="200361.A0A453SUN1"/>
<dbReference type="SUPFAM" id="SSF56219">
    <property type="entry name" value="DNase I-like"/>
    <property type="match status" value="1"/>
</dbReference>
<sequence length="238" mass="27921">DTARLREIKCKNRRFTWTNERQKPTLVSIDKFFCNVSWELLFPTYGLTASATACSDHCPLILPPCDAPVRRARFRFESFWPKFPHFHTTVEPAWHRPVQQRCAFSRLQTKLNRTARDLKIWSKSLFSDAKLQFHIASEVILCLDVAQERRILSTAEFTLRRQLKLRLVGLAVIERARRRQASRVLWLRAGDASTKFFHAKCCSRRRKNFIHTIQSDDRVATTHSDKAQLIHDHFSKAM</sequence>
<reference evidence="2" key="1">
    <citation type="journal article" date="2014" name="Science">
        <title>Ancient hybridizations among the ancestral genomes of bread wheat.</title>
        <authorList>
            <consortium name="International Wheat Genome Sequencing Consortium,"/>
            <person name="Marcussen T."/>
            <person name="Sandve S.R."/>
            <person name="Heier L."/>
            <person name="Spannagl M."/>
            <person name="Pfeifer M."/>
            <person name="Jakobsen K.S."/>
            <person name="Wulff B.B."/>
            <person name="Steuernagel B."/>
            <person name="Mayer K.F."/>
            <person name="Olsen O.A."/>
        </authorList>
    </citation>
    <scope>NUCLEOTIDE SEQUENCE [LARGE SCALE GENOMIC DNA]</scope>
    <source>
        <strain evidence="2">cv. AL8/78</strain>
    </source>
</reference>
<protein>
    <recommendedName>
        <fullName evidence="3">Reverse transcriptase zinc-binding domain-containing protein</fullName>
    </recommendedName>
</protein>
<dbReference type="AlphaFoldDB" id="A0A453SUN1"/>
<dbReference type="PANTHER" id="PTHR33710:SF48">
    <property type="entry name" value="OS02G0307075 PROTEIN"/>
    <property type="match status" value="1"/>
</dbReference>
<organism evidence="1 2">
    <name type="scientific">Aegilops tauschii subsp. strangulata</name>
    <name type="common">Goatgrass</name>
    <dbReference type="NCBI Taxonomy" id="200361"/>
    <lineage>
        <taxon>Eukaryota</taxon>
        <taxon>Viridiplantae</taxon>
        <taxon>Streptophyta</taxon>
        <taxon>Embryophyta</taxon>
        <taxon>Tracheophyta</taxon>
        <taxon>Spermatophyta</taxon>
        <taxon>Magnoliopsida</taxon>
        <taxon>Liliopsida</taxon>
        <taxon>Poales</taxon>
        <taxon>Poaceae</taxon>
        <taxon>BOP clade</taxon>
        <taxon>Pooideae</taxon>
        <taxon>Triticodae</taxon>
        <taxon>Triticeae</taxon>
        <taxon>Triticinae</taxon>
        <taxon>Aegilops</taxon>
    </lineage>
</organism>
<dbReference type="PANTHER" id="PTHR33710">
    <property type="entry name" value="BNAC02G09200D PROTEIN"/>
    <property type="match status" value="1"/>
</dbReference>
<evidence type="ECO:0000313" key="2">
    <source>
        <dbReference type="Proteomes" id="UP000015105"/>
    </source>
</evidence>
<proteinExistence type="predicted"/>
<name>A0A453SUN1_AEGTS</name>
<evidence type="ECO:0000313" key="1">
    <source>
        <dbReference type="EnsemblPlants" id="AET7Gv21084300.1"/>
    </source>
</evidence>
<dbReference type="Proteomes" id="UP000015105">
    <property type="component" value="Chromosome 7D"/>
</dbReference>
<dbReference type="InterPro" id="IPR036691">
    <property type="entry name" value="Endo/exonu/phosph_ase_sf"/>
</dbReference>
<reference evidence="1" key="3">
    <citation type="journal article" date="2017" name="Nature">
        <title>Genome sequence of the progenitor of the wheat D genome Aegilops tauschii.</title>
        <authorList>
            <person name="Luo M.C."/>
            <person name="Gu Y.Q."/>
            <person name="Puiu D."/>
            <person name="Wang H."/>
            <person name="Twardziok S.O."/>
            <person name="Deal K.R."/>
            <person name="Huo N."/>
            <person name="Zhu T."/>
            <person name="Wang L."/>
            <person name="Wang Y."/>
            <person name="McGuire P.E."/>
            <person name="Liu S."/>
            <person name="Long H."/>
            <person name="Ramasamy R.K."/>
            <person name="Rodriguez J.C."/>
            <person name="Van S.L."/>
            <person name="Yuan L."/>
            <person name="Wang Z."/>
            <person name="Xia Z."/>
            <person name="Xiao L."/>
            <person name="Anderson O.D."/>
            <person name="Ouyang S."/>
            <person name="Liang Y."/>
            <person name="Zimin A.V."/>
            <person name="Pertea G."/>
            <person name="Qi P."/>
            <person name="Bennetzen J.L."/>
            <person name="Dai X."/>
            <person name="Dawson M.W."/>
            <person name="Muller H.G."/>
            <person name="Kugler K."/>
            <person name="Rivarola-Duarte L."/>
            <person name="Spannagl M."/>
            <person name="Mayer K.F.X."/>
            <person name="Lu F.H."/>
            <person name="Bevan M.W."/>
            <person name="Leroy P."/>
            <person name="Li P."/>
            <person name="You F.M."/>
            <person name="Sun Q."/>
            <person name="Liu Z."/>
            <person name="Lyons E."/>
            <person name="Wicker T."/>
            <person name="Salzberg S.L."/>
            <person name="Devos K.M."/>
            <person name="Dvorak J."/>
        </authorList>
    </citation>
    <scope>NUCLEOTIDE SEQUENCE [LARGE SCALE GENOMIC DNA]</scope>
    <source>
        <strain evidence="1">cv. AL8/78</strain>
    </source>
</reference>